<evidence type="ECO:0000313" key="1">
    <source>
        <dbReference type="EMBL" id="KAL0416792.1"/>
    </source>
</evidence>
<sequence length="68" mass="7697">MDKGGSSPGRWLVARRSLARQDQVTGTPGRWRPGRWLAGRRSRARQVAGWPAIYASWRRLIGLLGRKV</sequence>
<dbReference type="AlphaFoldDB" id="A0AAW2UK96"/>
<name>A0AAW2UK96_9LAMI</name>
<protein>
    <submittedName>
        <fullName evidence="1">Uncharacterized protein</fullName>
    </submittedName>
</protein>
<gene>
    <name evidence="1" type="ORF">Slati_3511100</name>
</gene>
<dbReference type="EMBL" id="JACGWN010000012">
    <property type="protein sequence ID" value="KAL0416792.1"/>
    <property type="molecule type" value="Genomic_DNA"/>
</dbReference>
<reference evidence="1" key="1">
    <citation type="submission" date="2020-06" db="EMBL/GenBank/DDBJ databases">
        <authorList>
            <person name="Li T."/>
            <person name="Hu X."/>
            <person name="Zhang T."/>
            <person name="Song X."/>
            <person name="Zhang H."/>
            <person name="Dai N."/>
            <person name="Sheng W."/>
            <person name="Hou X."/>
            <person name="Wei L."/>
        </authorList>
    </citation>
    <scope>NUCLEOTIDE SEQUENCE</scope>
    <source>
        <strain evidence="1">KEN1</strain>
        <tissue evidence="1">Leaf</tissue>
    </source>
</reference>
<proteinExistence type="predicted"/>
<organism evidence="1">
    <name type="scientific">Sesamum latifolium</name>
    <dbReference type="NCBI Taxonomy" id="2727402"/>
    <lineage>
        <taxon>Eukaryota</taxon>
        <taxon>Viridiplantae</taxon>
        <taxon>Streptophyta</taxon>
        <taxon>Embryophyta</taxon>
        <taxon>Tracheophyta</taxon>
        <taxon>Spermatophyta</taxon>
        <taxon>Magnoliopsida</taxon>
        <taxon>eudicotyledons</taxon>
        <taxon>Gunneridae</taxon>
        <taxon>Pentapetalae</taxon>
        <taxon>asterids</taxon>
        <taxon>lamiids</taxon>
        <taxon>Lamiales</taxon>
        <taxon>Pedaliaceae</taxon>
        <taxon>Sesamum</taxon>
    </lineage>
</organism>
<reference evidence="1" key="2">
    <citation type="journal article" date="2024" name="Plant">
        <title>Genomic evolution and insights into agronomic trait innovations of Sesamum species.</title>
        <authorList>
            <person name="Miao H."/>
            <person name="Wang L."/>
            <person name="Qu L."/>
            <person name="Liu H."/>
            <person name="Sun Y."/>
            <person name="Le M."/>
            <person name="Wang Q."/>
            <person name="Wei S."/>
            <person name="Zheng Y."/>
            <person name="Lin W."/>
            <person name="Duan Y."/>
            <person name="Cao H."/>
            <person name="Xiong S."/>
            <person name="Wang X."/>
            <person name="Wei L."/>
            <person name="Li C."/>
            <person name="Ma Q."/>
            <person name="Ju M."/>
            <person name="Zhao R."/>
            <person name="Li G."/>
            <person name="Mu C."/>
            <person name="Tian Q."/>
            <person name="Mei H."/>
            <person name="Zhang T."/>
            <person name="Gao T."/>
            <person name="Zhang H."/>
        </authorList>
    </citation>
    <scope>NUCLEOTIDE SEQUENCE</scope>
    <source>
        <strain evidence="1">KEN1</strain>
    </source>
</reference>
<comment type="caution">
    <text evidence="1">The sequence shown here is derived from an EMBL/GenBank/DDBJ whole genome shotgun (WGS) entry which is preliminary data.</text>
</comment>
<accession>A0AAW2UK96</accession>